<dbReference type="Pfam" id="PF18475">
    <property type="entry name" value="PIN7"/>
    <property type="match status" value="1"/>
</dbReference>
<dbReference type="Proteomes" id="UP000241868">
    <property type="component" value="Unassembled WGS sequence"/>
</dbReference>
<sequence>MAKTGRNTLDFYLAYYLGKIIEQDNGALICILSRDGGFDVLVGYLEDAGHCKGIVRLAVLEDVRRDEAEVS</sequence>
<comment type="caution">
    <text evidence="2">The sequence shown here is derived from an EMBL/GenBank/DDBJ whole genome shotgun (WGS) entry which is preliminary data.</text>
</comment>
<gene>
    <name evidence="2" type="ORF">C7N83_05000</name>
</gene>
<dbReference type="InterPro" id="IPR041494">
    <property type="entry name" value="PIN7"/>
</dbReference>
<dbReference type="AlphaFoldDB" id="A0A2P7U0Y5"/>
<dbReference type="EMBL" id="PXYY01000021">
    <property type="protein sequence ID" value="PSJ80642.1"/>
    <property type="molecule type" value="Genomic_DNA"/>
</dbReference>
<reference evidence="2 3" key="1">
    <citation type="submission" date="2018-03" db="EMBL/GenBank/DDBJ databases">
        <title>Neisseria weixii sp. nov., isolated from the intestinal contents of Tibetan Plateau pika (Ochotona curzoniae) in Yushu, Qinghai Province, China.</title>
        <authorList>
            <person name="Gui Z."/>
        </authorList>
    </citation>
    <scope>NUCLEOTIDE SEQUENCE [LARGE SCALE GENOMIC DNA]</scope>
    <source>
        <strain evidence="2 3">ATCC 51483</strain>
    </source>
</reference>
<accession>A0A2P7U0Y5</accession>
<evidence type="ECO:0000313" key="2">
    <source>
        <dbReference type="EMBL" id="PSJ80642.1"/>
    </source>
</evidence>
<evidence type="ECO:0000313" key="3">
    <source>
        <dbReference type="Proteomes" id="UP000241868"/>
    </source>
</evidence>
<keyword evidence="3" id="KW-1185">Reference proteome</keyword>
<proteinExistence type="predicted"/>
<evidence type="ECO:0000259" key="1">
    <source>
        <dbReference type="Pfam" id="PF18475"/>
    </source>
</evidence>
<protein>
    <recommendedName>
        <fullName evidence="1">PIN-like domain-containing protein</fullName>
    </recommendedName>
</protein>
<name>A0A2P7U0Y5_9NEIS</name>
<feature type="domain" description="PIN-like" evidence="1">
    <location>
        <begin position="2"/>
        <end position="49"/>
    </location>
</feature>
<organism evidence="2 3">
    <name type="scientific">Neisseria iguanae</name>
    <dbReference type="NCBI Taxonomy" id="90242"/>
    <lineage>
        <taxon>Bacteria</taxon>
        <taxon>Pseudomonadati</taxon>
        <taxon>Pseudomonadota</taxon>
        <taxon>Betaproteobacteria</taxon>
        <taxon>Neisseriales</taxon>
        <taxon>Neisseriaceae</taxon>
        <taxon>Neisseria</taxon>
    </lineage>
</organism>